<dbReference type="Proteomes" id="UP000242381">
    <property type="component" value="Unassembled WGS sequence"/>
</dbReference>
<dbReference type="VEuPathDB" id="FungiDB:BCV72DRAFT_226505"/>
<evidence type="ECO:0000313" key="2">
    <source>
        <dbReference type="Proteomes" id="UP000242381"/>
    </source>
</evidence>
<protein>
    <recommendedName>
        <fullName evidence="3">WWE domain-containing protein</fullName>
    </recommendedName>
</protein>
<dbReference type="AlphaFoldDB" id="A0A1X0S9B5"/>
<evidence type="ECO:0008006" key="3">
    <source>
        <dbReference type="Google" id="ProtNLM"/>
    </source>
</evidence>
<sequence length="74" mass="8709">MSSFRWMYSCGKTWISLDEIAQCQIEKLWNCDQANWIICNSFPDPVFVDTFQMILIHNGRSYTIARSNNHFIAT</sequence>
<organism evidence="1 2">
    <name type="scientific">Rhizopus microsporus</name>
    <dbReference type="NCBI Taxonomy" id="58291"/>
    <lineage>
        <taxon>Eukaryota</taxon>
        <taxon>Fungi</taxon>
        <taxon>Fungi incertae sedis</taxon>
        <taxon>Mucoromycota</taxon>
        <taxon>Mucoromycotina</taxon>
        <taxon>Mucoromycetes</taxon>
        <taxon>Mucorales</taxon>
        <taxon>Mucorineae</taxon>
        <taxon>Rhizopodaceae</taxon>
        <taxon>Rhizopus</taxon>
    </lineage>
</organism>
<dbReference type="SUPFAM" id="SSF117839">
    <property type="entry name" value="WWE domain"/>
    <property type="match status" value="1"/>
</dbReference>
<dbReference type="OMA" id="ACWIASP"/>
<dbReference type="InterPro" id="IPR037197">
    <property type="entry name" value="WWE_dom_sf"/>
</dbReference>
<dbReference type="EMBL" id="KV921287">
    <property type="protein sequence ID" value="ORE20886.1"/>
    <property type="molecule type" value="Genomic_DNA"/>
</dbReference>
<reference evidence="1 2" key="1">
    <citation type="journal article" date="2016" name="Proc. Natl. Acad. Sci. U.S.A.">
        <title>Lipid metabolic changes in an early divergent fungus govern the establishment of a mutualistic symbiosis with endobacteria.</title>
        <authorList>
            <person name="Lastovetsky O.A."/>
            <person name="Gaspar M.L."/>
            <person name="Mondo S.J."/>
            <person name="LaButti K.M."/>
            <person name="Sandor L."/>
            <person name="Grigoriev I.V."/>
            <person name="Henry S.A."/>
            <person name="Pawlowska T.E."/>
        </authorList>
    </citation>
    <scope>NUCLEOTIDE SEQUENCE [LARGE SCALE GENOMIC DNA]</scope>
    <source>
        <strain evidence="1 2">ATCC 11559</strain>
    </source>
</reference>
<gene>
    <name evidence="1" type="ORF">BCV71DRAFT_211653</name>
</gene>
<proteinExistence type="predicted"/>
<evidence type="ECO:0000313" key="1">
    <source>
        <dbReference type="EMBL" id="ORE20886.1"/>
    </source>
</evidence>
<name>A0A1X0S9B5_RHIZD</name>
<accession>A0A1X0S9B5</accession>